<dbReference type="AlphaFoldDB" id="A0A8J4DTD7"/>
<comment type="cofactor">
    <cofactor evidence="1">
        <name>Mg(2+)</name>
        <dbReference type="ChEBI" id="CHEBI:18420"/>
    </cofactor>
</comment>
<evidence type="ECO:0000256" key="7">
    <source>
        <dbReference type="ARBA" id="ARBA00022842"/>
    </source>
</evidence>
<dbReference type="Proteomes" id="UP000619260">
    <property type="component" value="Unassembled WGS sequence"/>
</dbReference>
<protein>
    <recommendedName>
        <fullName evidence="4">NAD(+) diphosphatase</fullName>
        <ecNumber evidence="4">3.6.1.22</ecNumber>
    </recommendedName>
</protein>
<comment type="catalytic activity">
    <reaction evidence="9">
        <text>a 5'-end NAD(+)-phospho-ribonucleoside in mRNA + H2O = a 5'-end phospho-adenosine-phospho-ribonucleoside in mRNA + beta-nicotinamide D-ribonucleotide + 2 H(+)</text>
        <dbReference type="Rhea" id="RHEA:60876"/>
        <dbReference type="Rhea" id="RHEA-COMP:15698"/>
        <dbReference type="Rhea" id="RHEA-COMP:15719"/>
        <dbReference type="ChEBI" id="CHEBI:14649"/>
        <dbReference type="ChEBI" id="CHEBI:15377"/>
        <dbReference type="ChEBI" id="CHEBI:15378"/>
        <dbReference type="ChEBI" id="CHEBI:144029"/>
        <dbReference type="ChEBI" id="CHEBI:144051"/>
    </reaction>
    <physiologicalReaction direction="left-to-right" evidence="9">
        <dbReference type="Rhea" id="RHEA:60877"/>
    </physiologicalReaction>
</comment>
<proteinExistence type="inferred from homology"/>
<dbReference type="Gene3D" id="3.90.79.10">
    <property type="entry name" value="Nucleoside Triphosphate Pyrophosphohydrolase"/>
    <property type="match status" value="1"/>
</dbReference>
<keyword evidence="5" id="KW-0479">Metal-binding</keyword>
<evidence type="ECO:0000259" key="10">
    <source>
        <dbReference type="PROSITE" id="PS51462"/>
    </source>
</evidence>
<sequence>MTTTPGVPPLARGLLDRAAHRRTDADWQRDAWAKGRVLVVHKGRALVRDGSLVLLAAESAPEGDRLFLGVDAEETPYFAVLAELPEVEGAHAQDLRQAGTGLDERDAGLLITAVALASWHHRHAFSAKSGLATTAGEAGWTRVTDDGETSWPRTDPAVIVLIHDGVDGPEGRCLLGHNATWTMPGWENRYSCLAGFVEPGESAEATVIREVGEEVGVDVTDLRYIASQPWPFPGSLMLGFFARADPNAELHPDPAEISHARWFTRAEIGAALTEQTEEFGLPSAVSIAHYLITRWHSGQP</sequence>
<evidence type="ECO:0000313" key="12">
    <source>
        <dbReference type="Proteomes" id="UP000619260"/>
    </source>
</evidence>
<dbReference type="GO" id="GO:0046872">
    <property type="term" value="F:metal ion binding"/>
    <property type="evidence" value="ECO:0007669"/>
    <property type="project" value="UniProtKB-KW"/>
</dbReference>
<evidence type="ECO:0000256" key="5">
    <source>
        <dbReference type="ARBA" id="ARBA00022723"/>
    </source>
</evidence>
<keyword evidence="12" id="KW-1185">Reference proteome</keyword>
<dbReference type="EMBL" id="BOPF01000033">
    <property type="protein sequence ID" value="GIJ50125.1"/>
    <property type="molecule type" value="Genomic_DNA"/>
</dbReference>
<dbReference type="Gene3D" id="3.90.79.20">
    <property type="match status" value="1"/>
</dbReference>
<name>A0A8J4DTD7_9ACTN</name>
<evidence type="ECO:0000256" key="6">
    <source>
        <dbReference type="ARBA" id="ARBA00022801"/>
    </source>
</evidence>
<dbReference type="GO" id="GO:0019677">
    <property type="term" value="P:NAD+ catabolic process"/>
    <property type="evidence" value="ECO:0007669"/>
    <property type="project" value="TreeGrafter"/>
</dbReference>
<dbReference type="GO" id="GO:0006742">
    <property type="term" value="P:NADP+ catabolic process"/>
    <property type="evidence" value="ECO:0007669"/>
    <property type="project" value="TreeGrafter"/>
</dbReference>
<dbReference type="InterPro" id="IPR020084">
    <property type="entry name" value="NUDIX_hydrolase_CS"/>
</dbReference>
<dbReference type="Pfam" id="PF09296">
    <property type="entry name" value="NUDIX-like"/>
    <property type="match status" value="1"/>
</dbReference>
<dbReference type="InterPro" id="IPR015375">
    <property type="entry name" value="NADH_PPase-like_N"/>
</dbReference>
<evidence type="ECO:0000256" key="4">
    <source>
        <dbReference type="ARBA" id="ARBA00012381"/>
    </source>
</evidence>
<dbReference type="InterPro" id="IPR049734">
    <property type="entry name" value="NudC-like_C"/>
</dbReference>
<dbReference type="PANTHER" id="PTHR42904">
    <property type="entry name" value="NUDIX HYDROLASE, NUDC SUBFAMILY"/>
    <property type="match status" value="1"/>
</dbReference>
<dbReference type="RefSeq" id="WP_203903572.1">
    <property type="nucleotide sequence ID" value="NZ_BOPF01000033.1"/>
</dbReference>
<dbReference type="GO" id="GO:0005829">
    <property type="term" value="C:cytosol"/>
    <property type="evidence" value="ECO:0007669"/>
    <property type="project" value="TreeGrafter"/>
</dbReference>
<reference evidence="11" key="1">
    <citation type="submission" date="2021-01" db="EMBL/GenBank/DDBJ databases">
        <title>Whole genome shotgun sequence of Virgisporangium aliadipatigenens NBRC 105644.</title>
        <authorList>
            <person name="Komaki H."/>
            <person name="Tamura T."/>
        </authorList>
    </citation>
    <scope>NUCLEOTIDE SEQUENCE</scope>
    <source>
        <strain evidence="11">NBRC 105644</strain>
    </source>
</reference>
<comment type="cofactor">
    <cofactor evidence="2">
        <name>Zn(2+)</name>
        <dbReference type="ChEBI" id="CHEBI:29105"/>
    </cofactor>
</comment>
<gene>
    <name evidence="11" type="ORF">Val02_70110</name>
</gene>
<dbReference type="InterPro" id="IPR015797">
    <property type="entry name" value="NUDIX_hydrolase-like_dom_sf"/>
</dbReference>
<dbReference type="InterPro" id="IPR050241">
    <property type="entry name" value="NAD-cap_RNA_hydrolase_NudC"/>
</dbReference>
<dbReference type="EC" id="3.6.1.22" evidence="4"/>
<dbReference type="SUPFAM" id="SSF55811">
    <property type="entry name" value="Nudix"/>
    <property type="match status" value="1"/>
</dbReference>
<dbReference type="PROSITE" id="PS00893">
    <property type="entry name" value="NUDIX_BOX"/>
    <property type="match status" value="1"/>
</dbReference>
<accession>A0A8J4DTD7</accession>
<dbReference type="GO" id="GO:0035529">
    <property type="term" value="F:NADH pyrophosphatase activity"/>
    <property type="evidence" value="ECO:0007669"/>
    <property type="project" value="TreeGrafter"/>
</dbReference>
<keyword evidence="6 11" id="KW-0378">Hydrolase</keyword>
<comment type="similarity">
    <text evidence="3">Belongs to the Nudix hydrolase family. NudC subfamily.</text>
</comment>
<keyword evidence="7" id="KW-0460">Magnesium</keyword>
<dbReference type="InterPro" id="IPR000086">
    <property type="entry name" value="NUDIX_hydrolase_dom"/>
</dbReference>
<keyword evidence="8" id="KW-0520">NAD</keyword>
<evidence type="ECO:0000313" key="11">
    <source>
        <dbReference type="EMBL" id="GIJ50125.1"/>
    </source>
</evidence>
<organism evidence="11 12">
    <name type="scientific">Virgisporangium aliadipatigenens</name>
    <dbReference type="NCBI Taxonomy" id="741659"/>
    <lineage>
        <taxon>Bacteria</taxon>
        <taxon>Bacillati</taxon>
        <taxon>Actinomycetota</taxon>
        <taxon>Actinomycetes</taxon>
        <taxon>Micromonosporales</taxon>
        <taxon>Micromonosporaceae</taxon>
        <taxon>Virgisporangium</taxon>
    </lineage>
</organism>
<evidence type="ECO:0000256" key="2">
    <source>
        <dbReference type="ARBA" id="ARBA00001947"/>
    </source>
</evidence>
<evidence type="ECO:0000256" key="3">
    <source>
        <dbReference type="ARBA" id="ARBA00009595"/>
    </source>
</evidence>
<dbReference type="PROSITE" id="PS51462">
    <property type="entry name" value="NUDIX"/>
    <property type="match status" value="1"/>
</dbReference>
<feature type="domain" description="Nudix hydrolase" evidence="10">
    <location>
        <begin position="152"/>
        <end position="285"/>
    </location>
</feature>
<dbReference type="PANTHER" id="PTHR42904:SF6">
    <property type="entry name" value="NAD-CAPPED RNA HYDROLASE NUDT12"/>
    <property type="match status" value="1"/>
</dbReference>
<evidence type="ECO:0000256" key="8">
    <source>
        <dbReference type="ARBA" id="ARBA00023027"/>
    </source>
</evidence>
<comment type="caution">
    <text evidence="11">The sequence shown here is derived from an EMBL/GenBank/DDBJ whole genome shotgun (WGS) entry which is preliminary data.</text>
</comment>
<dbReference type="CDD" id="cd03429">
    <property type="entry name" value="NUDIX_NADH_pyrophosphatase_Nudt13"/>
    <property type="match status" value="1"/>
</dbReference>
<evidence type="ECO:0000256" key="1">
    <source>
        <dbReference type="ARBA" id="ARBA00001946"/>
    </source>
</evidence>
<dbReference type="Pfam" id="PF00293">
    <property type="entry name" value="NUDIX"/>
    <property type="match status" value="1"/>
</dbReference>
<evidence type="ECO:0000256" key="9">
    <source>
        <dbReference type="ARBA" id="ARBA00023679"/>
    </source>
</evidence>
<dbReference type="NCBIfam" id="NF001299">
    <property type="entry name" value="PRK00241.1"/>
    <property type="match status" value="1"/>
</dbReference>